<organism evidence="2 3">
    <name type="scientific">Cloacibacterium normanense</name>
    <dbReference type="NCBI Taxonomy" id="237258"/>
    <lineage>
        <taxon>Bacteria</taxon>
        <taxon>Pseudomonadati</taxon>
        <taxon>Bacteroidota</taxon>
        <taxon>Flavobacteriia</taxon>
        <taxon>Flavobacteriales</taxon>
        <taxon>Weeksellaceae</taxon>
    </lineage>
</organism>
<keyword evidence="1" id="KW-1133">Transmembrane helix</keyword>
<dbReference type="EMBL" id="MKGI01000043">
    <property type="protein sequence ID" value="OEL11420.1"/>
    <property type="molecule type" value="Genomic_DNA"/>
</dbReference>
<keyword evidence="3" id="KW-1185">Reference proteome</keyword>
<dbReference type="KEGG" id="cnr:EB819_04705"/>
<protein>
    <submittedName>
        <fullName evidence="2">Putative membrane protein</fullName>
    </submittedName>
</protein>
<accession>A0A1E5UEW6</accession>
<dbReference type="RefSeq" id="WP_069798525.1">
    <property type="nucleotide sequence ID" value="NZ_CP034157.1"/>
</dbReference>
<dbReference type="Proteomes" id="UP000095601">
    <property type="component" value="Unassembled WGS sequence"/>
</dbReference>
<dbReference type="PROSITE" id="PS51257">
    <property type="entry name" value="PROKAR_LIPOPROTEIN"/>
    <property type="match status" value="1"/>
</dbReference>
<name>A0A1E5UEW6_9FLAO</name>
<evidence type="ECO:0000313" key="2">
    <source>
        <dbReference type="EMBL" id="OEL11420.1"/>
    </source>
</evidence>
<evidence type="ECO:0000313" key="3">
    <source>
        <dbReference type="Proteomes" id="UP000095601"/>
    </source>
</evidence>
<evidence type="ECO:0000256" key="1">
    <source>
        <dbReference type="SAM" id="Phobius"/>
    </source>
</evidence>
<proteinExistence type="predicted"/>
<reference evidence="2 3" key="1">
    <citation type="submission" date="2016-09" db="EMBL/GenBank/DDBJ databases">
        <authorList>
            <person name="Capua I."/>
            <person name="De Benedictis P."/>
            <person name="Joannis T."/>
            <person name="Lombin L.H."/>
            <person name="Cattoli G."/>
        </authorList>
    </citation>
    <scope>NUCLEOTIDE SEQUENCE [LARGE SCALE GENOMIC DNA]</scope>
    <source>
        <strain evidence="2 3">NRS-1</strain>
    </source>
</reference>
<keyword evidence="1" id="KW-0812">Transmembrane</keyword>
<keyword evidence="1" id="KW-0472">Membrane</keyword>
<sequence>MKKYILSTVALFLLTLLTSCEAVETVFKAGMYWGFFLIAFVVVVIFWLFSRGKK</sequence>
<gene>
    <name evidence="2" type="ORF">BHF72_2290</name>
</gene>
<dbReference type="STRING" id="237258.SAMN04489756_101180"/>
<feature type="transmembrane region" description="Helical" evidence="1">
    <location>
        <begin position="32"/>
        <end position="49"/>
    </location>
</feature>
<comment type="caution">
    <text evidence="2">The sequence shown here is derived from an EMBL/GenBank/DDBJ whole genome shotgun (WGS) entry which is preliminary data.</text>
</comment>
<dbReference type="AlphaFoldDB" id="A0A1E5UEW6"/>